<dbReference type="PANTHER" id="PTHR35745">
    <property type="entry name" value="BNACNNG14650D PROTEIN"/>
    <property type="match status" value="1"/>
</dbReference>
<dbReference type="AlphaFoldDB" id="A0AA89B720"/>
<feature type="region of interest" description="Disordered" evidence="1">
    <location>
        <begin position="135"/>
        <end position="206"/>
    </location>
</feature>
<feature type="compositionally biased region" description="Polar residues" evidence="1">
    <location>
        <begin position="145"/>
        <end position="159"/>
    </location>
</feature>
<dbReference type="Proteomes" id="UP001188597">
    <property type="component" value="Unassembled WGS sequence"/>
</dbReference>
<dbReference type="GO" id="GO:0010027">
    <property type="term" value="P:thylakoid membrane organization"/>
    <property type="evidence" value="ECO:0007669"/>
    <property type="project" value="InterPro"/>
</dbReference>
<dbReference type="GO" id="GO:0009535">
    <property type="term" value="C:chloroplast thylakoid membrane"/>
    <property type="evidence" value="ECO:0007669"/>
    <property type="project" value="TreeGrafter"/>
</dbReference>
<dbReference type="PANTHER" id="PTHR35745:SF1">
    <property type="entry name" value="OS04G0513000 PROTEIN"/>
    <property type="match status" value="1"/>
</dbReference>
<protein>
    <submittedName>
        <fullName evidence="2">Uncharacterized protein</fullName>
    </submittedName>
</protein>
<dbReference type="Pfam" id="PF20711">
    <property type="entry name" value="DUF6825"/>
    <property type="match status" value="1"/>
</dbReference>
<name>A0AA89B720_9ASTE</name>
<evidence type="ECO:0000256" key="1">
    <source>
        <dbReference type="SAM" id="MobiDB-lite"/>
    </source>
</evidence>
<evidence type="ECO:0000313" key="2">
    <source>
        <dbReference type="EMBL" id="KAK3032144.1"/>
    </source>
</evidence>
<keyword evidence="3" id="KW-1185">Reference proteome</keyword>
<comment type="caution">
    <text evidence="2">The sequence shown here is derived from an EMBL/GenBank/DDBJ whole genome shotgun (WGS) entry which is preliminary data.</text>
</comment>
<organism evidence="2 3">
    <name type="scientific">Escallonia herrerae</name>
    <dbReference type="NCBI Taxonomy" id="1293975"/>
    <lineage>
        <taxon>Eukaryota</taxon>
        <taxon>Viridiplantae</taxon>
        <taxon>Streptophyta</taxon>
        <taxon>Embryophyta</taxon>
        <taxon>Tracheophyta</taxon>
        <taxon>Spermatophyta</taxon>
        <taxon>Magnoliopsida</taxon>
        <taxon>eudicotyledons</taxon>
        <taxon>Gunneridae</taxon>
        <taxon>Pentapetalae</taxon>
        <taxon>asterids</taxon>
        <taxon>campanulids</taxon>
        <taxon>Escalloniales</taxon>
        <taxon>Escalloniaceae</taxon>
        <taxon>Escallonia</taxon>
    </lineage>
</organism>
<dbReference type="EMBL" id="JAVXUP010000279">
    <property type="protein sequence ID" value="KAK3032144.1"/>
    <property type="molecule type" value="Genomic_DNA"/>
</dbReference>
<gene>
    <name evidence="2" type="ORF">RJ639_034969</name>
</gene>
<accession>A0AA89B720</accession>
<proteinExistence type="predicted"/>
<evidence type="ECO:0000313" key="3">
    <source>
        <dbReference type="Proteomes" id="UP001188597"/>
    </source>
</evidence>
<sequence length="206" mass="21288">MIGGGVSSVSPPSSSLYSHVPSKTKFSSLAIHPSLTSSSLKLRPTSTPTDSLPSISLRCNSSTGPGGPGDNDNKSVLDAFFLGKALAEALNERIESTVGEFLSTIGRLQAEQQKQVQDFQEEVLEKAKRAKEKAAREALEAQGLISKSSTANKATVSNGVSSTTAASNADVAAASSYSPPNSSVVIPDNNQNAANSDPLLGVPNED</sequence>
<dbReference type="InterPro" id="IPR040003">
    <property type="entry name" value="PG18-like"/>
</dbReference>
<feature type="compositionally biased region" description="Low complexity" evidence="1">
    <location>
        <begin position="160"/>
        <end position="187"/>
    </location>
</feature>
<feature type="compositionally biased region" description="Polar residues" evidence="1">
    <location>
        <begin position="37"/>
        <end position="63"/>
    </location>
</feature>
<reference evidence="2" key="1">
    <citation type="submission" date="2022-12" db="EMBL/GenBank/DDBJ databases">
        <title>Draft genome assemblies for two species of Escallonia (Escalloniales).</title>
        <authorList>
            <person name="Chanderbali A."/>
            <person name="Dervinis C."/>
            <person name="Anghel I."/>
            <person name="Soltis D."/>
            <person name="Soltis P."/>
            <person name="Zapata F."/>
        </authorList>
    </citation>
    <scope>NUCLEOTIDE SEQUENCE</scope>
    <source>
        <strain evidence="2">UCBG64.0493</strain>
        <tissue evidence="2">Leaf</tissue>
    </source>
</reference>
<feature type="region of interest" description="Disordered" evidence="1">
    <location>
        <begin position="37"/>
        <end position="74"/>
    </location>
</feature>